<keyword evidence="2 6" id="KW-0328">Glycosyltransferase</keyword>
<feature type="transmembrane region" description="Helical" evidence="4">
    <location>
        <begin position="41"/>
        <end position="63"/>
    </location>
</feature>
<feature type="transmembrane region" description="Helical" evidence="4">
    <location>
        <begin position="224"/>
        <end position="246"/>
    </location>
</feature>
<dbReference type="GO" id="GO:0016757">
    <property type="term" value="F:glycosyltransferase activity"/>
    <property type="evidence" value="ECO:0007669"/>
    <property type="project" value="UniProtKB-KW"/>
</dbReference>
<evidence type="ECO:0000256" key="2">
    <source>
        <dbReference type="ARBA" id="ARBA00022676"/>
    </source>
</evidence>
<dbReference type="Gene3D" id="3.90.550.10">
    <property type="entry name" value="Spore Coat Polysaccharide Biosynthesis Protein SpsA, Chain A"/>
    <property type="match status" value="1"/>
</dbReference>
<sequence length="620" mass="67883">MSREPPLPERAPPAQAVNRYWSVDSAPARLTRDLPRTAAPMVLLVFTLVSTILLFMLNEIPLLAQTFPQRDFVFSPYTGTHSIPLRTFILSFYIAFAAVVATSSMRKLKFLFDMIAYFVILCCAFDVLNVILHDRFGWIYSLHVVQIISGLFGFLIFSVRLLAHGSMPPRAHAPFSHRFKVFAFVRLTLAILLAILGSVMVGRLDPVLVSDLRQIALLGGTGPGVFLFLPMLSLVLYVDGIVQAILRRKQRFAPPVTVIIPAHNEAHIITRTIAALDAAAGVYGSPVTVLVLDNCSEDDTAGVARAAFAQAAHVTGRIVDVPVPGKAIALNRGIEETATDYVVRIDADTQVRPDTLWRAMRHFSREGVGTVGGMPLPPGGGPFDRARELEVLLKHGFYQVGYGAADCIVGIPGMFAAYRTDCVRTVGGFVTGMNGEDTDVAVRIGESGFRTVGDPSVVYISEVPLTYRHLREQRMRWFRSIYHVSARNMDYLDGRRFSVRGKIVLPFMLINSARRAMMLPLAIFGLLYLVFAFDPEGSLTVQAALAVLIGAPTLMAGFAALANGRPRALLALPEYTLFRILRAYLTLEAMLSIAFADPQNGKAGTRLPAGPAGAPSRRLR</sequence>
<organism evidence="6 7">
    <name type="scientific">Plastorhodobacter daqingensis</name>
    <dbReference type="NCBI Taxonomy" id="1387281"/>
    <lineage>
        <taxon>Bacteria</taxon>
        <taxon>Pseudomonadati</taxon>
        <taxon>Pseudomonadota</taxon>
        <taxon>Alphaproteobacteria</taxon>
        <taxon>Rhodobacterales</taxon>
        <taxon>Paracoccaceae</taxon>
        <taxon>Plastorhodobacter</taxon>
    </lineage>
</organism>
<reference evidence="7" key="1">
    <citation type="journal article" date="2019" name="Int. J. Syst. Evol. Microbiol.">
        <title>The Global Catalogue of Microorganisms (GCM) 10K type strain sequencing project: providing services to taxonomists for standard genome sequencing and annotation.</title>
        <authorList>
            <consortium name="The Broad Institute Genomics Platform"/>
            <consortium name="The Broad Institute Genome Sequencing Center for Infectious Disease"/>
            <person name="Wu L."/>
            <person name="Ma J."/>
        </authorList>
    </citation>
    <scope>NUCLEOTIDE SEQUENCE [LARGE SCALE GENOMIC DNA]</scope>
    <source>
        <strain evidence="7">CGMCC 1.12750</strain>
    </source>
</reference>
<protein>
    <submittedName>
        <fullName evidence="6">Glycosyltransferase</fullName>
        <ecNumber evidence="6">2.4.-.-</ecNumber>
    </submittedName>
</protein>
<evidence type="ECO:0000256" key="3">
    <source>
        <dbReference type="ARBA" id="ARBA00022679"/>
    </source>
</evidence>
<dbReference type="Proteomes" id="UP001596516">
    <property type="component" value="Unassembled WGS sequence"/>
</dbReference>
<evidence type="ECO:0000256" key="1">
    <source>
        <dbReference type="ARBA" id="ARBA00006739"/>
    </source>
</evidence>
<evidence type="ECO:0000256" key="4">
    <source>
        <dbReference type="SAM" id="Phobius"/>
    </source>
</evidence>
<proteinExistence type="inferred from homology"/>
<evidence type="ECO:0000313" key="7">
    <source>
        <dbReference type="Proteomes" id="UP001596516"/>
    </source>
</evidence>
<dbReference type="SUPFAM" id="SSF53448">
    <property type="entry name" value="Nucleotide-diphospho-sugar transferases"/>
    <property type="match status" value="1"/>
</dbReference>
<feature type="transmembrane region" description="Helical" evidence="4">
    <location>
        <begin position="83"/>
        <end position="102"/>
    </location>
</feature>
<dbReference type="PANTHER" id="PTHR43630">
    <property type="entry name" value="POLY-BETA-1,6-N-ACETYL-D-GLUCOSAMINE SYNTHASE"/>
    <property type="match status" value="1"/>
</dbReference>
<comment type="similarity">
    <text evidence="1">Belongs to the glycosyltransferase 2 family.</text>
</comment>
<keyword evidence="4" id="KW-0472">Membrane</keyword>
<dbReference type="InterPro" id="IPR001173">
    <property type="entry name" value="Glyco_trans_2-like"/>
</dbReference>
<feature type="transmembrane region" description="Helical" evidence="4">
    <location>
        <begin position="516"/>
        <end position="533"/>
    </location>
</feature>
<feature type="domain" description="Glycosyltransferase 2-like" evidence="5">
    <location>
        <begin position="257"/>
        <end position="391"/>
    </location>
</feature>
<comment type="caution">
    <text evidence="6">The sequence shown here is derived from an EMBL/GenBank/DDBJ whole genome shotgun (WGS) entry which is preliminary data.</text>
</comment>
<evidence type="ECO:0000313" key="6">
    <source>
        <dbReference type="EMBL" id="MFC7705616.1"/>
    </source>
</evidence>
<dbReference type="EMBL" id="JBHTFQ010000008">
    <property type="protein sequence ID" value="MFC7705616.1"/>
    <property type="molecule type" value="Genomic_DNA"/>
</dbReference>
<dbReference type="EC" id="2.4.-.-" evidence="6"/>
<feature type="transmembrane region" description="Helical" evidence="4">
    <location>
        <begin position="184"/>
        <end position="204"/>
    </location>
</feature>
<feature type="transmembrane region" description="Helical" evidence="4">
    <location>
        <begin position="138"/>
        <end position="163"/>
    </location>
</feature>
<dbReference type="InterPro" id="IPR029044">
    <property type="entry name" value="Nucleotide-diphossugar_trans"/>
</dbReference>
<feature type="transmembrane region" description="Helical" evidence="4">
    <location>
        <begin position="539"/>
        <end position="562"/>
    </location>
</feature>
<evidence type="ECO:0000259" key="5">
    <source>
        <dbReference type="Pfam" id="PF00535"/>
    </source>
</evidence>
<dbReference type="CDD" id="cd06423">
    <property type="entry name" value="CESA_like"/>
    <property type="match status" value="1"/>
</dbReference>
<keyword evidence="4" id="KW-0812">Transmembrane</keyword>
<name>A0ABW2UNQ6_9RHOB</name>
<keyword evidence="7" id="KW-1185">Reference proteome</keyword>
<accession>A0ABW2UNQ6</accession>
<keyword evidence="4" id="KW-1133">Transmembrane helix</keyword>
<keyword evidence="3 6" id="KW-0808">Transferase</keyword>
<feature type="transmembrane region" description="Helical" evidence="4">
    <location>
        <begin position="114"/>
        <end position="132"/>
    </location>
</feature>
<dbReference type="Pfam" id="PF00535">
    <property type="entry name" value="Glycos_transf_2"/>
    <property type="match status" value="1"/>
</dbReference>
<dbReference type="RefSeq" id="WP_377405693.1">
    <property type="nucleotide sequence ID" value="NZ_JBHTFQ010000008.1"/>
</dbReference>
<dbReference type="PANTHER" id="PTHR43630:SF1">
    <property type="entry name" value="POLY-BETA-1,6-N-ACETYL-D-GLUCOSAMINE SYNTHASE"/>
    <property type="match status" value="1"/>
</dbReference>
<gene>
    <name evidence="6" type="ORF">ACFQXB_15615</name>
</gene>